<gene>
    <name evidence="2" type="ORF">M3X98_08345</name>
</gene>
<comment type="caution">
    <text evidence="2">The sequence shown here is derived from an EMBL/GenBank/DDBJ whole genome shotgun (WGS) entry which is preliminary data.</text>
</comment>
<sequence>MASSIEVFTEKQLAYARRTNMYQYMLARGEDFEVVSSKFVEHTVHDSLRANTKTGVVNWYSRDLCSWNNAIDFAMQFFRDPYEQVVQSLLDFQNNQRIQQKFTQNWKEQEKRPAQKKRPAFSLQKLTETGNYDTGQLSEIGKEYLKRRFLSEEVIDMLAQRKLISSDNRNNILFRFSGLDYGNFGSPVGADVQGTYERPLEKRIDYNNPNKLKLKRKYFKGVALNSQDNYGFLFGCECSYRQDITLYVTESPIESMSLYELMKDSLPDNAWFLSLSGLKEETMWETTSKLQEYLLAPSAQIVLALNNDKEGNACAKKIYQTYLQKKEVPAFNETVTLSLFLPDLENGDWNEMLELKETGYLASRQEKLKEKQLAQQIWTETISQQMETSIW</sequence>
<evidence type="ECO:0000313" key="2">
    <source>
        <dbReference type="EMBL" id="MDC4248065.1"/>
    </source>
</evidence>
<dbReference type="AlphaFoldDB" id="A0A9X3XV04"/>
<dbReference type="Proteomes" id="UP001141166">
    <property type="component" value="Unassembled WGS sequence"/>
</dbReference>
<dbReference type="Pfam" id="PF13154">
    <property type="entry name" value="DUF3991"/>
    <property type="match status" value="1"/>
</dbReference>
<evidence type="ECO:0000313" key="3">
    <source>
        <dbReference type="Proteomes" id="UP001141166"/>
    </source>
</evidence>
<dbReference type="Pfam" id="PF13155">
    <property type="entry name" value="Toprim_2"/>
    <property type="match status" value="1"/>
</dbReference>
<dbReference type="EMBL" id="JAMWMK010000012">
    <property type="protein sequence ID" value="MDC4248065.1"/>
    <property type="molecule type" value="Genomic_DNA"/>
</dbReference>
<protein>
    <submittedName>
        <fullName evidence="2">DUF3991 and toprim domain-containing protein</fullName>
    </submittedName>
</protein>
<evidence type="ECO:0000259" key="1">
    <source>
        <dbReference type="Pfam" id="PF13154"/>
    </source>
</evidence>
<dbReference type="InterPro" id="IPR025054">
    <property type="entry name" value="DUF3991"/>
</dbReference>
<proteinExistence type="predicted"/>
<reference evidence="2" key="1">
    <citation type="submission" date="2022-05" db="EMBL/GenBank/DDBJ databases">
        <title>Draft genome sequences of Clostridium perfringens strains isolated from Peru.</title>
        <authorList>
            <person name="Hurtado R."/>
            <person name="Lima L."/>
            <person name="Sousa T."/>
            <person name="Jaiswal A.K."/>
            <person name="Tiwari S."/>
            <person name="Maturrano L."/>
            <person name="Brenig B."/>
            <person name="Azevedo V."/>
        </authorList>
    </citation>
    <scope>NUCLEOTIDE SEQUENCE</scope>
    <source>
        <strain evidence="2">CP4</strain>
    </source>
</reference>
<dbReference type="RefSeq" id="WP_272471387.1">
    <property type="nucleotide sequence ID" value="NZ_JAMWMK010000012.1"/>
</dbReference>
<feature type="domain" description="DUF3991" evidence="1">
    <location>
        <begin position="143"/>
        <end position="199"/>
    </location>
</feature>
<name>A0A9X3XV04_ENTFC</name>
<organism evidence="2 3">
    <name type="scientific">Enterococcus faecium</name>
    <name type="common">Streptococcus faecium</name>
    <dbReference type="NCBI Taxonomy" id="1352"/>
    <lineage>
        <taxon>Bacteria</taxon>
        <taxon>Bacillati</taxon>
        <taxon>Bacillota</taxon>
        <taxon>Bacilli</taxon>
        <taxon>Lactobacillales</taxon>
        <taxon>Enterococcaceae</taxon>
        <taxon>Enterococcus</taxon>
    </lineage>
</organism>
<dbReference type="Gene3D" id="3.40.1360.10">
    <property type="match status" value="1"/>
</dbReference>
<accession>A0A9X3XV04</accession>